<dbReference type="GeneID" id="28989282"/>
<proteinExistence type="predicted"/>
<evidence type="ECO:0000313" key="2">
    <source>
        <dbReference type="Proteomes" id="UP000077315"/>
    </source>
</evidence>
<dbReference type="OrthoDB" id="2289199at2759"/>
<dbReference type="VEuPathDB" id="FungiDB:PHYBLDRAFT_114208"/>
<keyword evidence="2" id="KW-1185">Reference proteome</keyword>
<accession>A0A162N780</accession>
<dbReference type="RefSeq" id="XP_018289818.1">
    <property type="nucleotide sequence ID" value="XM_018428376.1"/>
</dbReference>
<protein>
    <submittedName>
        <fullName evidence="1">Uncharacterized protein</fullName>
    </submittedName>
</protein>
<organism evidence="1 2">
    <name type="scientific">Phycomyces blakesleeanus (strain ATCC 8743b / DSM 1359 / FGSC 10004 / NBRC 33097 / NRRL 1555)</name>
    <dbReference type="NCBI Taxonomy" id="763407"/>
    <lineage>
        <taxon>Eukaryota</taxon>
        <taxon>Fungi</taxon>
        <taxon>Fungi incertae sedis</taxon>
        <taxon>Mucoromycota</taxon>
        <taxon>Mucoromycotina</taxon>
        <taxon>Mucoromycetes</taxon>
        <taxon>Mucorales</taxon>
        <taxon>Phycomycetaceae</taxon>
        <taxon>Phycomyces</taxon>
    </lineage>
</organism>
<evidence type="ECO:0000313" key="1">
    <source>
        <dbReference type="EMBL" id="OAD71778.1"/>
    </source>
</evidence>
<dbReference type="PANTHER" id="PTHR46579:SF2">
    <property type="entry name" value="C2H2-TYPE DOMAIN-CONTAINING PROTEIN"/>
    <property type="match status" value="1"/>
</dbReference>
<dbReference type="EMBL" id="KV440985">
    <property type="protein sequence ID" value="OAD71778.1"/>
    <property type="molecule type" value="Genomic_DNA"/>
</dbReference>
<gene>
    <name evidence="1" type="ORF">PHYBLDRAFT_114208</name>
</gene>
<sequence length="264" mass="30656">ALMMVACDIPAARKTSGFTSHNSTCTCYKCNKHFPHLENDVNVDFRGFDFSRWVLRDGVENRLHAEKWESASTPSERHRLEVKNGVRWSQLHCLEYLDLVRGMIINPMHNLFLGTPKRLMDCWIKDKDIQDGDFAAIQKTAETMIVPGGYTSLNSKIGKQFLYMKADESKSWMLVYLSVLLKDALAKNRFENWINFVDACCLLIKPTITFDEVNTAYQFLQTFCTRCDELYNAEILTCNMHLHLHLRDTIHDFGPVYAYWLFGF</sequence>
<dbReference type="InParanoid" id="A0A162N780"/>
<dbReference type="AlphaFoldDB" id="A0A162N780"/>
<feature type="non-terminal residue" evidence="1">
    <location>
        <position position="1"/>
    </location>
</feature>
<dbReference type="Proteomes" id="UP000077315">
    <property type="component" value="Unassembled WGS sequence"/>
</dbReference>
<dbReference type="PANTHER" id="PTHR46579">
    <property type="entry name" value="F5/8 TYPE C DOMAIN-CONTAINING PROTEIN-RELATED"/>
    <property type="match status" value="1"/>
</dbReference>
<reference evidence="2" key="1">
    <citation type="submission" date="2015-06" db="EMBL/GenBank/DDBJ databases">
        <title>Expansion of signal transduction pathways in fungi by whole-genome duplication.</title>
        <authorList>
            <consortium name="DOE Joint Genome Institute"/>
            <person name="Corrochano L.M."/>
            <person name="Kuo A."/>
            <person name="Marcet-Houben M."/>
            <person name="Polaino S."/>
            <person name="Salamov A."/>
            <person name="Villalobos J.M."/>
            <person name="Alvarez M.I."/>
            <person name="Avalos J."/>
            <person name="Benito E.P."/>
            <person name="Benoit I."/>
            <person name="Burger G."/>
            <person name="Camino L.P."/>
            <person name="Canovas D."/>
            <person name="Cerda-Olmedo E."/>
            <person name="Cheng J.-F."/>
            <person name="Dominguez A."/>
            <person name="Elias M."/>
            <person name="Eslava A.P."/>
            <person name="Glaser F."/>
            <person name="Grimwood J."/>
            <person name="Gutierrez G."/>
            <person name="Heitman J."/>
            <person name="Henrissat B."/>
            <person name="Iturriaga E.A."/>
            <person name="Lang B.F."/>
            <person name="Lavin J.L."/>
            <person name="Lee S."/>
            <person name="Li W."/>
            <person name="Lindquist E."/>
            <person name="Lopez-Garcia S."/>
            <person name="Luque E.M."/>
            <person name="Marcos A.T."/>
            <person name="Martin J."/>
            <person name="McCluskey K."/>
            <person name="Medina H.R."/>
            <person name="Miralles-Duran A."/>
            <person name="Miyazaki A."/>
            <person name="Munoz-Torres E."/>
            <person name="Oguiza J.A."/>
            <person name="Ohm R."/>
            <person name="Olmedo M."/>
            <person name="Orejas M."/>
            <person name="Ortiz-Castellanos L."/>
            <person name="Pisabarro A.G."/>
            <person name="Rodriguez-Romero J."/>
            <person name="Ruiz-Herrera J."/>
            <person name="Ruiz-Vazquez R."/>
            <person name="Sanz C."/>
            <person name="Schackwitz W."/>
            <person name="Schmutz J."/>
            <person name="Shahriari M."/>
            <person name="Shelest E."/>
            <person name="Silva-Franco F."/>
            <person name="Soanes D."/>
            <person name="Syed K."/>
            <person name="Tagua V.G."/>
            <person name="Talbot N.J."/>
            <person name="Thon M."/>
            <person name="De vries R.P."/>
            <person name="Wiebenga A."/>
            <person name="Yadav J.S."/>
            <person name="Braun E.L."/>
            <person name="Baker S."/>
            <person name="Garre V."/>
            <person name="Horwitz B."/>
            <person name="Torres-Martinez S."/>
            <person name="Idnurm A."/>
            <person name="Herrera-Estrella A."/>
            <person name="Gabaldon T."/>
            <person name="Grigoriev I.V."/>
        </authorList>
    </citation>
    <scope>NUCLEOTIDE SEQUENCE [LARGE SCALE GENOMIC DNA]</scope>
    <source>
        <strain evidence="2">NRRL 1555(-)</strain>
    </source>
</reference>
<name>A0A162N780_PHYB8</name>